<dbReference type="AlphaFoldDB" id="A0A859FHC9"/>
<sequence>MTYRVGIIGSGDIARSVHMPAIQKDPRAEITAVCSRTEATAQKAAKEFHVTNVYTDVKKMLHDIELDLVLVATPNKFHAAYVMEALEAGCHVLCEKPPAMDAAEALMMEQLATSKGKHLIYGYHHRYNLETMFLQKAIVSGELGDIYHVNVQAVRRRGIPGWGAFTDKELQGGGPLIDVGVHMLDLAMYLTDFQKPTEVMAMTHQRLGKKPGVGLLGEWDPATFSVEDFVAGSIRFENGMSLTLETAYAANVEQEEELNVKLLGDKGGSQTNPLKLFGEKYGQLLDTTPAFIHKTDARSSYERQMEHVFDVLDGKAKPIVEAWQGTFVQQLVDAFYQSAKEGRAVSLV</sequence>
<dbReference type="InterPro" id="IPR004104">
    <property type="entry name" value="Gfo/Idh/MocA-like_OxRdtase_C"/>
</dbReference>
<evidence type="ECO:0000313" key="5">
    <source>
        <dbReference type="Proteomes" id="UP000318138"/>
    </source>
</evidence>
<gene>
    <name evidence="4" type="ORF">FLK61_36995</name>
</gene>
<accession>A0A859FHC9</accession>
<keyword evidence="5" id="KW-1185">Reference proteome</keyword>
<feature type="domain" description="Gfo/Idh/MocA-like oxidoreductase N-terminal" evidence="2">
    <location>
        <begin position="4"/>
        <end position="123"/>
    </location>
</feature>
<evidence type="ECO:0000256" key="1">
    <source>
        <dbReference type="ARBA" id="ARBA00010928"/>
    </source>
</evidence>
<comment type="similarity">
    <text evidence="1">Belongs to the Gfo/Idh/MocA family.</text>
</comment>
<evidence type="ECO:0000259" key="2">
    <source>
        <dbReference type="Pfam" id="PF01408"/>
    </source>
</evidence>
<dbReference type="Proteomes" id="UP000318138">
    <property type="component" value="Chromosome"/>
</dbReference>
<dbReference type="InterPro" id="IPR000683">
    <property type="entry name" value="Gfo/Idh/MocA-like_OxRdtase_N"/>
</dbReference>
<organism evidence="4 5">
    <name type="scientific">Paenalkalicoccus suaedae</name>
    <dbReference type="NCBI Taxonomy" id="2592382"/>
    <lineage>
        <taxon>Bacteria</taxon>
        <taxon>Bacillati</taxon>
        <taxon>Bacillota</taxon>
        <taxon>Bacilli</taxon>
        <taxon>Bacillales</taxon>
        <taxon>Bacillaceae</taxon>
        <taxon>Paenalkalicoccus</taxon>
    </lineage>
</organism>
<dbReference type="Pfam" id="PF01408">
    <property type="entry name" value="GFO_IDH_MocA"/>
    <property type="match status" value="1"/>
</dbReference>
<name>A0A859FHC9_9BACI</name>
<feature type="domain" description="Gfo/Idh/MocA-like oxidoreductase C-terminal" evidence="3">
    <location>
        <begin position="136"/>
        <end position="347"/>
    </location>
</feature>
<dbReference type="PANTHER" id="PTHR43249:SF1">
    <property type="entry name" value="D-GLUCOSIDE 3-DEHYDROGENASE"/>
    <property type="match status" value="1"/>
</dbReference>
<dbReference type="EMBL" id="CP041372">
    <property type="protein sequence ID" value="QKS72238.1"/>
    <property type="molecule type" value="Genomic_DNA"/>
</dbReference>
<dbReference type="GO" id="GO:0000166">
    <property type="term" value="F:nucleotide binding"/>
    <property type="evidence" value="ECO:0007669"/>
    <property type="project" value="InterPro"/>
</dbReference>
<dbReference type="Pfam" id="PF02894">
    <property type="entry name" value="GFO_IDH_MocA_C"/>
    <property type="match status" value="1"/>
</dbReference>
<evidence type="ECO:0000313" key="4">
    <source>
        <dbReference type="EMBL" id="QKS72238.1"/>
    </source>
</evidence>
<dbReference type="PANTHER" id="PTHR43249">
    <property type="entry name" value="UDP-N-ACETYL-2-AMINO-2-DEOXY-D-GLUCURONATE OXIDASE"/>
    <property type="match status" value="1"/>
</dbReference>
<dbReference type="SUPFAM" id="SSF55347">
    <property type="entry name" value="Glyceraldehyde-3-phosphate dehydrogenase-like, C-terminal domain"/>
    <property type="match status" value="1"/>
</dbReference>
<dbReference type="Gene3D" id="3.40.50.720">
    <property type="entry name" value="NAD(P)-binding Rossmann-like Domain"/>
    <property type="match status" value="1"/>
</dbReference>
<dbReference type="SUPFAM" id="SSF51735">
    <property type="entry name" value="NAD(P)-binding Rossmann-fold domains"/>
    <property type="match status" value="1"/>
</dbReference>
<dbReference type="RefSeq" id="WP_176010222.1">
    <property type="nucleotide sequence ID" value="NZ_CP041372.2"/>
</dbReference>
<dbReference type="Gene3D" id="3.30.360.10">
    <property type="entry name" value="Dihydrodipicolinate Reductase, domain 2"/>
    <property type="match status" value="1"/>
</dbReference>
<dbReference type="KEGG" id="psua:FLK61_36995"/>
<protein>
    <submittedName>
        <fullName evidence="4">Gfo/Idh/MocA family oxidoreductase</fullName>
    </submittedName>
</protein>
<reference evidence="5" key="1">
    <citation type="submission" date="2019-07" db="EMBL/GenBank/DDBJ databases">
        <title>Bacillus alkalisoli sp. nov. isolated from saline soil.</title>
        <authorList>
            <person name="Sun J.-Q."/>
            <person name="Xu L."/>
        </authorList>
    </citation>
    <scope>NUCLEOTIDE SEQUENCE [LARGE SCALE GENOMIC DNA]</scope>
    <source>
        <strain evidence="5">M4U3P1</strain>
    </source>
</reference>
<evidence type="ECO:0000259" key="3">
    <source>
        <dbReference type="Pfam" id="PF02894"/>
    </source>
</evidence>
<dbReference type="InterPro" id="IPR052515">
    <property type="entry name" value="Gfo/Idh/MocA_Oxidoreductase"/>
</dbReference>
<proteinExistence type="inferred from homology"/>
<dbReference type="InterPro" id="IPR036291">
    <property type="entry name" value="NAD(P)-bd_dom_sf"/>
</dbReference>